<comment type="similarity">
    <text evidence="2">Belongs to the PA-phosphatase related phosphoesterase family.</text>
</comment>
<dbReference type="GO" id="GO:0006644">
    <property type="term" value="P:phospholipid metabolic process"/>
    <property type="evidence" value="ECO:0007669"/>
    <property type="project" value="InterPro"/>
</dbReference>
<dbReference type="InterPro" id="IPR036938">
    <property type="entry name" value="PAP2/HPO_sf"/>
</dbReference>
<feature type="transmembrane region" description="Helical" evidence="7">
    <location>
        <begin position="20"/>
        <end position="41"/>
    </location>
</feature>
<dbReference type="Proteomes" id="UP001149954">
    <property type="component" value="Unassembled WGS sequence"/>
</dbReference>
<feature type="transmembrane region" description="Helical" evidence="7">
    <location>
        <begin position="291"/>
        <end position="309"/>
    </location>
</feature>
<sequence length="395" mass="43269">MPISVKETVTRLGAISKLLLLSYIIDWIFIIGIALIGYGFYEQPPNHHPFSLTDQTISYPLTKETVTTETLLLVCLFAPAILILLISWLVVPAKATSTPTPSTSTSTASPKPPAAQYIRRKFWEWNVGWMGLALALASTWTATQGLKALIGKPRPDMLARCDPDVDRIAEFTVGGLGESVRGAVTLVSWEICRNKSTSLRIEGFASFPSGHSSFSFAGLGYLTLWLCSKFSVAFPYLPRYPVEDQSHRDENTSVRERGAAPPVYLMILAFFPTATACFIAASRWFNYRHHGFDILFGAAMGIFFAYIGFKMYHLPIRRGAGWAWGARSRGRAFMRGVGVPSSLGTDGWAGERGLDVDIEGAAAVREIMLRGQGQGHAQGHIKPESGEGMAARLEG</sequence>
<feature type="domain" description="Phosphatidic acid phosphatase type 2/haloperoxidase" evidence="8">
    <location>
        <begin position="127"/>
        <end position="309"/>
    </location>
</feature>
<dbReference type="CDD" id="cd03390">
    <property type="entry name" value="PAP2_containing_1_like"/>
    <property type="match status" value="1"/>
</dbReference>
<comment type="caution">
    <text evidence="9">The sequence shown here is derived from an EMBL/GenBank/DDBJ whole genome shotgun (WGS) entry which is preliminary data.</text>
</comment>
<keyword evidence="5 7" id="KW-0472">Membrane</keyword>
<dbReference type="InterPro" id="IPR000326">
    <property type="entry name" value="PAP2/HPO"/>
</dbReference>
<dbReference type="PANTHER" id="PTHR10165">
    <property type="entry name" value="LIPID PHOSPHATE PHOSPHATASE"/>
    <property type="match status" value="1"/>
</dbReference>
<evidence type="ECO:0000256" key="4">
    <source>
        <dbReference type="ARBA" id="ARBA00022989"/>
    </source>
</evidence>
<dbReference type="PANTHER" id="PTHR10165:SF154">
    <property type="entry name" value="PAP2 DOMAIN PROTEIN (AFU_ORTHOLOGUE AFUA_1G09730)"/>
    <property type="match status" value="1"/>
</dbReference>
<dbReference type="FunFam" id="1.20.144.10:FF:000042">
    <property type="entry name" value="PAP2 domain protein"/>
    <property type="match status" value="1"/>
</dbReference>
<evidence type="ECO:0000256" key="3">
    <source>
        <dbReference type="ARBA" id="ARBA00022692"/>
    </source>
</evidence>
<evidence type="ECO:0000313" key="10">
    <source>
        <dbReference type="Proteomes" id="UP001149954"/>
    </source>
</evidence>
<dbReference type="Gene3D" id="1.20.144.10">
    <property type="entry name" value="Phosphatidic acid phosphatase type 2/haloperoxidase"/>
    <property type="match status" value="1"/>
</dbReference>
<evidence type="ECO:0000256" key="1">
    <source>
        <dbReference type="ARBA" id="ARBA00004141"/>
    </source>
</evidence>
<accession>A0A9X0C1W8</accession>
<proteinExistence type="inferred from homology"/>
<gene>
    <name evidence="9" type="ORF">N7463_010647</name>
</gene>
<reference evidence="9" key="2">
    <citation type="journal article" date="2023" name="IMA Fungus">
        <title>Comparative genomic study of the Penicillium genus elucidates a diverse pangenome and 15 lateral gene transfer events.</title>
        <authorList>
            <person name="Petersen C."/>
            <person name="Sorensen T."/>
            <person name="Nielsen M.R."/>
            <person name="Sondergaard T.E."/>
            <person name="Sorensen J.L."/>
            <person name="Fitzpatrick D.A."/>
            <person name="Frisvad J.C."/>
            <person name="Nielsen K.L."/>
        </authorList>
    </citation>
    <scope>NUCLEOTIDE SEQUENCE</scope>
    <source>
        <strain evidence="9">IBT 29495</strain>
    </source>
</reference>
<evidence type="ECO:0000259" key="8">
    <source>
        <dbReference type="SMART" id="SM00014"/>
    </source>
</evidence>
<dbReference type="GO" id="GO:0016020">
    <property type="term" value="C:membrane"/>
    <property type="evidence" value="ECO:0007669"/>
    <property type="project" value="UniProtKB-SubCell"/>
</dbReference>
<dbReference type="AlphaFoldDB" id="A0A9X0C1W8"/>
<organism evidence="9 10">
    <name type="scientific">Penicillium fimorum</name>
    <dbReference type="NCBI Taxonomy" id="1882269"/>
    <lineage>
        <taxon>Eukaryota</taxon>
        <taxon>Fungi</taxon>
        <taxon>Dikarya</taxon>
        <taxon>Ascomycota</taxon>
        <taxon>Pezizomycotina</taxon>
        <taxon>Eurotiomycetes</taxon>
        <taxon>Eurotiomycetidae</taxon>
        <taxon>Eurotiales</taxon>
        <taxon>Aspergillaceae</taxon>
        <taxon>Penicillium</taxon>
    </lineage>
</organism>
<evidence type="ECO:0000313" key="9">
    <source>
        <dbReference type="EMBL" id="KAJ5494560.1"/>
    </source>
</evidence>
<evidence type="ECO:0000256" key="7">
    <source>
        <dbReference type="SAM" id="Phobius"/>
    </source>
</evidence>
<dbReference type="GO" id="GO:0046839">
    <property type="term" value="P:phospholipid dephosphorylation"/>
    <property type="evidence" value="ECO:0007669"/>
    <property type="project" value="TreeGrafter"/>
</dbReference>
<keyword evidence="10" id="KW-1185">Reference proteome</keyword>
<dbReference type="OrthoDB" id="10030083at2759"/>
<feature type="transmembrane region" description="Helical" evidence="7">
    <location>
        <begin position="71"/>
        <end position="91"/>
    </location>
</feature>
<name>A0A9X0C1W8_9EURO</name>
<comment type="subcellular location">
    <subcellularLocation>
        <location evidence="1">Membrane</location>
        <topology evidence="1">Multi-pass membrane protein</topology>
    </subcellularLocation>
</comment>
<dbReference type="InterPro" id="IPR043216">
    <property type="entry name" value="PAP-like"/>
</dbReference>
<feature type="region of interest" description="Disordered" evidence="6">
    <location>
        <begin position="373"/>
        <end position="395"/>
    </location>
</feature>
<protein>
    <recommendedName>
        <fullName evidence="8">Phosphatidic acid phosphatase type 2/haloperoxidase domain-containing protein</fullName>
    </recommendedName>
</protein>
<dbReference type="EMBL" id="JAPWDS010000006">
    <property type="protein sequence ID" value="KAJ5494560.1"/>
    <property type="molecule type" value="Genomic_DNA"/>
</dbReference>
<keyword evidence="3 7" id="KW-0812">Transmembrane</keyword>
<reference evidence="9" key="1">
    <citation type="submission" date="2022-12" db="EMBL/GenBank/DDBJ databases">
        <authorList>
            <person name="Petersen C."/>
        </authorList>
    </citation>
    <scope>NUCLEOTIDE SEQUENCE</scope>
    <source>
        <strain evidence="9">IBT 29495</strain>
    </source>
</reference>
<dbReference type="Pfam" id="PF01569">
    <property type="entry name" value="PAP2"/>
    <property type="match status" value="1"/>
</dbReference>
<dbReference type="SMART" id="SM00014">
    <property type="entry name" value="acidPPc"/>
    <property type="match status" value="1"/>
</dbReference>
<evidence type="ECO:0000256" key="5">
    <source>
        <dbReference type="ARBA" id="ARBA00023136"/>
    </source>
</evidence>
<keyword evidence="4 7" id="KW-1133">Transmembrane helix</keyword>
<dbReference type="SUPFAM" id="SSF48317">
    <property type="entry name" value="Acid phosphatase/Vanadium-dependent haloperoxidase"/>
    <property type="match status" value="1"/>
</dbReference>
<feature type="transmembrane region" description="Helical" evidence="7">
    <location>
        <begin position="263"/>
        <end position="285"/>
    </location>
</feature>
<dbReference type="GO" id="GO:0008195">
    <property type="term" value="F:phosphatidate phosphatase activity"/>
    <property type="evidence" value="ECO:0007669"/>
    <property type="project" value="TreeGrafter"/>
</dbReference>
<evidence type="ECO:0000256" key="2">
    <source>
        <dbReference type="ARBA" id="ARBA00008816"/>
    </source>
</evidence>
<evidence type="ECO:0000256" key="6">
    <source>
        <dbReference type="SAM" id="MobiDB-lite"/>
    </source>
</evidence>
<feature type="transmembrane region" description="Helical" evidence="7">
    <location>
        <begin position="127"/>
        <end position="150"/>
    </location>
</feature>